<sequence length="60" mass="6692">MALTEAGEVEWAHRVEVCGHAHDAVERNGSVEFMGEMITYGAHYEGGARLHGSWLRRILP</sequence>
<dbReference type="STRING" id="391625.PPSIR1_07777"/>
<proteinExistence type="predicted"/>
<name>A6GCV0_9BACT</name>
<organism evidence="1 2">
    <name type="scientific">Plesiocystis pacifica SIR-1</name>
    <dbReference type="NCBI Taxonomy" id="391625"/>
    <lineage>
        <taxon>Bacteria</taxon>
        <taxon>Pseudomonadati</taxon>
        <taxon>Myxococcota</taxon>
        <taxon>Polyangia</taxon>
        <taxon>Nannocystales</taxon>
        <taxon>Nannocystaceae</taxon>
        <taxon>Plesiocystis</taxon>
    </lineage>
</organism>
<dbReference type="Proteomes" id="UP000005801">
    <property type="component" value="Unassembled WGS sequence"/>
</dbReference>
<dbReference type="AlphaFoldDB" id="A6GCV0"/>
<keyword evidence="2" id="KW-1185">Reference proteome</keyword>
<evidence type="ECO:0000313" key="2">
    <source>
        <dbReference type="Proteomes" id="UP000005801"/>
    </source>
</evidence>
<dbReference type="RefSeq" id="WP_006974541.1">
    <property type="nucleotide sequence ID" value="NZ_ABCS01000068.1"/>
</dbReference>
<comment type="caution">
    <text evidence="1">The sequence shown here is derived from an EMBL/GenBank/DDBJ whole genome shotgun (WGS) entry which is preliminary data.</text>
</comment>
<reference evidence="1 2" key="1">
    <citation type="submission" date="2007-06" db="EMBL/GenBank/DDBJ databases">
        <authorList>
            <person name="Shimkets L."/>
            <person name="Ferriera S."/>
            <person name="Johnson J."/>
            <person name="Kravitz S."/>
            <person name="Beeson K."/>
            <person name="Sutton G."/>
            <person name="Rogers Y.-H."/>
            <person name="Friedman R."/>
            <person name="Frazier M."/>
            <person name="Venter J.C."/>
        </authorList>
    </citation>
    <scope>NUCLEOTIDE SEQUENCE [LARGE SCALE GENOMIC DNA]</scope>
    <source>
        <strain evidence="1 2">SIR-1</strain>
    </source>
</reference>
<accession>A6GCV0</accession>
<dbReference type="EMBL" id="ABCS01000068">
    <property type="protein sequence ID" value="EDM76274.1"/>
    <property type="molecule type" value="Genomic_DNA"/>
</dbReference>
<protein>
    <submittedName>
        <fullName evidence="1">Uncharacterized protein</fullName>
    </submittedName>
</protein>
<evidence type="ECO:0000313" key="1">
    <source>
        <dbReference type="EMBL" id="EDM76274.1"/>
    </source>
</evidence>
<gene>
    <name evidence="1" type="ORF">PPSIR1_07777</name>
</gene>